<sequence length="130" mass="15255">MVKKSHEKRKSKRHDINFIISIYQNKKPIALHNAVKDFSLNGCAIYISNNHIFKVDEVVELHVEENFIKKNLEIKIEPIVGIIKYLDKENIFYAGIEFNNLSENNVKVIKYIIENGVILKKFPQTWQLSK</sequence>
<protein>
    <recommendedName>
        <fullName evidence="1">PilZ domain-containing protein</fullName>
    </recommendedName>
</protein>
<dbReference type="GO" id="GO:0035438">
    <property type="term" value="F:cyclic-di-GMP binding"/>
    <property type="evidence" value="ECO:0007669"/>
    <property type="project" value="InterPro"/>
</dbReference>
<dbReference type="Gene3D" id="2.40.10.220">
    <property type="entry name" value="predicted glycosyltransferase like domains"/>
    <property type="match status" value="1"/>
</dbReference>
<dbReference type="Pfam" id="PF07238">
    <property type="entry name" value="PilZ"/>
    <property type="match status" value="1"/>
</dbReference>
<name>A0A4P2VGI2_FLUSA</name>
<keyword evidence="3" id="KW-1185">Reference proteome</keyword>
<proteinExistence type="predicted"/>
<dbReference type="RefSeq" id="WP_130605517.1">
    <property type="nucleotide sequence ID" value="NZ_AP019368.1"/>
</dbReference>
<evidence type="ECO:0000313" key="3">
    <source>
        <dbReference type="Proteomes" id="UP000291236"/>
    </source>
</evidence>
<dbReference type="InterPro" id="IPR009875">
    <property type="entry name" value="PilZ_domain"/>
</dbReference>
<dbReference type="OrthoDB" id="5915058at2"/>
<evidence type="ECO:0000313" key="2">
    <source>
        <dbReference type="EMBL" id="BBH51711.1"/>
    </source>
</evidence>
<organism evidence="2 3">
    <name type="scientific">Fluviispira sanaruensis</name>
    <dbReference type="NCBI Taxonomy" id="2493639"/>
    <lineage>
        <taxon>Bacteria</taxon>
        <taxon>Pseudomonadati</taxon>
        <taxon>Bdellovibrionota</taxon>
        <taxon>Oligoflexia</taxon>
        <taxon>Silvanigrellales</taxon>
        <taxon>Silvanigrellaceae</taxon>
        <taxon>Fluviispira</taxon>
    </lineage>
</organism>
<reference evidence="2 3" key="1">
    <citation type="submission" date="2018-12" db="EMBL/GenBank/DDBJ databases">
        <title>Rubrispira sanarue gen. nov., sp., nov., a member of the order Silvanigrellales, isolated from a brackish lake in Hamamatsu Japan.</title>
        <authorList>
            <person name="Maejima Y."/>
            <person name="Iino T."/>
            <person name="Muraguchi Y."/>
            <person name="Fukuda K."/>
            <person name="Nojiri H."/>
            <person name="Ohkuma M."/>
            <person name="Moriuchi R."/>
            <person name="Dohra H."/>
            <person name="Kimbara K."/>
            <person name="Shintani M."/>
        </authorList>
    </citation>
    <scope>NUCLEOTIDE SEQUENCE [LARGE SCALE GENOMIC DNA]</scope>
    <source>
        <strain evidence="2 3">RF1110005</strain>
    </source>
</reference>
<feature type="domain" description="PilZ" evidence="1">
    <location>
        <begin position="7"/>
        <end position="113"/>
    </location>
</feature>
<dbReference type="SUPFAM" id="SSF141371">
    <property type="entry name" value="PilZ domain-like"/>
    <property type="match status" value="1"/>
</dbReference>
<gene>
    <name evidence="2" type="ORF">JCM31447_01280</name>
</gene>
<dbReference type="AlphaFoldDB" id="A0A4P2VGI2"/>
<dbReference type="KEGG" id="sbf:JCM31447_01280"/>
<dbReference type="Proteomes" id="UP000291236">
    <property type="component" value="Chromosome"/>
</dbReference>
<dbReference type="EMBL" id="AP019368">
    <property type="protein sequence ID" value="BBH51711.1"/>
    <property type="molecule type" value="Genomic_DNA"/>
</dbReference>
<accession>A0A4P2VGI2</accession>
<evidence type="ECO:0000259" key="1">
    <source>
        <dbReference type="Pfam" id="PF07238"/>
    </source>
</evidence>